<dbReference type="PANTHER" id="PTHR32196">
    <property type="entry name" value="ABC TRANSPORTER PERMEASE PROTEIN YPHD-RELATED-RELATED"/>
    <property type="match status" value="1"/>
</dbReference>
<evidence type="ECO:0000256" key="4">
    <source>
        <dbReference type="ARBA" id="ARBA00022989"/>
    </source>
</evidence>
<evidence type="ECO:0000256" key="6">
    <source>
        <dbReference type="SAM" id="Phobius"/>
    </source>
</evidence>
<keyword evidence="3 6" id="KW-0812">Transmembrane</keyword>
<gene>
    <name evidence="7" type="ORF">EQM13_01865</name>
</gene>
<proteinExistence type="predicted"/>
<dbReference type="Pfam" id="PF02653">
    <property type="entry name" value="BPD_transp_2"/>
    <property type="match status" value="1"/>
</dbReference>
<keyword evidence="4 6" id="KW-1133">Transmembrane helix</keyword>
<evidence type="ECO:0000313" key="7">
    <source>
        <dbReference type="EMBL" id="QAT60405.1"/>
    </source>
</evidence>
<evidence type="ECO:0000256" key="5">
    <source>
        <dbReference type="ARBA" id="ARBA00023136"/>
    </source>
</evidence>
<evidence type="ECO:0000313" key="8">
    <source>
        <dbReference type="Proteomes" id="UP000287969"/>
    </source>
</evidence>
<dbReference type="InterPro" id="IPR001851">
    <property type="entry name" value="ABC_transp_permease"/>
</dbReference>
<keyword evidence="2" id="KW-1003">Cell membrane</keyword>
<feature type="transmembrane region" description="Helical" evidence="6">
    <location>
        <begin position="87"/>
        <end position="106"/>
    </location>
</feature>
<dbReference type="GO" id="GO:0005886">
    <property type="term" value="C:plasma membrane"/>
    <property type="evidence" value="ECO:0007669"/>
    <property type="project" value="UniProtKB-SubCell"/>
</dbReference>
<keyword evidence="5 6" id="KW-0472">Membrane</keyword>
<dbReference type="CDD" id="cd06574">
    <property type="entry name" value="TM_PBP1_branched-chain-AA_like"/>
    <property type="match status" value="1"/>
</dbReference>
<feature type="transmembrane region" description="Helical" evidence="6">
    <location>
        <begin position="12"/>
        <end position="29"/>
    </location>
</feature>
<evidence type="ECO:0000256" key="1">
    <source>
        <dbReference type="ARBA" id="ARBA00004651"/>
    </source>
</evidence>
<reference evidence="8" key="1">
    <citation type="submission" date="2019-01" db="EMBL/GenBank/DDBJ databases">
        <title>Draft genomes of a novel of Sporanaerobacter strains.</title>
        <authorList>
            <person name="Ma S."/>
        </authorList>
    </citation>
    <scope>NUCLEOTIDE SEQUENCE [LARGE SCALE GENOMIC DNA]</scope>
    <source>
        <strain evidence="8">NJN-17</strain>
    </source>
</reference>
<dbReference type="OrthoDB" id="9778389at2"/>
<feature type="transmembrane region" description="Helical" evidence="6">
    <location>
        <begin position="57"/>
        <end position="80"/>
    </location>
</feature>
<dbReference type="PANTHER" id="PTHR32196:SF69">
    <property type="entry name" value="BRANCHED-CHAIN AMINO ACID TRANSPORT SYSTEM, PERMEASE PROTEIN"/>
    <property type="match status" value="1"/>
</dbReference>
<dbReference type="AlphaFoldDB" id="A0A410Q8T9"/>
<organism evidence="7 8">
    <name type="scientific">Acidilutibacter cellobiosedens</name>
    <dbReference type="NCBI Taxonomy" id="2507161"/>
    <lineage>
        <taxon>Bacteria</taxon>
        <taxon>Bacillati</taxon>
        <taxon>Bacillota</taxon>
        <taxon>Tissierellia</taxon>
        <taxon>Tissierellales</taxon>
        <taxon>Acidilutibacteraceae</taxon>
        <taxon>Acidilutibacter</taxon>
    </lineage>
</organism>
<dbReference type="Proteomes" id="UP000287969">
    <property type="component" value="Chromosome"/>
</dbReference>
<name>A0A410Q8T9_9FIRM</name>
<evidence type="ECO:0000256" key="2">
    <source>
        <dbReference type="ARBA" id="ARBA00022475"/>
    </source>
</evidence>
<feature type="transmembrane region" description="Helical" evidence="6">
    <location>
        <begin position="174"/>
        <end position="194"/>
    </location>
</feature>
<feature type="transmembrane region" description="Helical" evidence="6">
    <location>
        <begin position="200"/>
        <end position="221"/>
    </location>
</feature>
<dbReference type="EMBL" id="CP035282">
    <property type="protein sequence ID" value="QAT60405.1"/>
    <property type="molecule type" value="Genomic_DNA"/>
</dbReference>
<feature type="transmembrane region" description="Helical" evidence="6">
    <location>
        <begin position="254"/>
        <end position="272"/>
    </location>
</feature>
<dbReference type="RefSeq" id="WP_114218959.1">
    <property type="nucleotide sequence ID" value="NZ_CP035282.1"/>
</dbReference>
<keyword evidence="8" id="KW-1185">Reference proteome</keyword>
<comment type="subcellular location">
    <subcellularLocation>
        <location evidence="1">Cell membrane</location>
        <topology evidence="1">Multi-pass membrane protein</topology>
    </subcellularLocation>
</comment>
<protein>
    <submittedName>
        <fullName evidence="7">ABC transporter permease</fullName>
    </submittedName>
</protein>
<accession>A0A410Q8T9</accession>
<evidence type="ECO:0000256" key="3">
    <source>
        <dbReference type="ARBA" id="ARBA00022692"/>
    </source>
</evidence>
<feature type="transmembrane region" description="Helical" evidence="6">
    <location>
        <begin position="126"/>
        <end position="144"/>
    </location>
</feature>
<dbReference type="GO" id="GO:0022857">
    <property type="term" value="F:transmembrane transporter activity"/>
    <property type="evidence" value="ECO:0007669"/>
    <property type="project" value="InterPro"/>
</dbReference>
<dbReference type="KEGG" id="spoa:EQM13_01865"/>
<sequence>MSSFWIGILEQGLLFSIMVLGVYITYKVLDFPDLSVDGTFPLGASVTAMLLLRGYNPLLSCLVSLCAGMAAGFVTGILNVKLKITNLLSGILVMLSLYSVNLRIMGKSNTPLFNVKTIFSGNMPPIFVILVFALVVKIFLDLFFKTKFGFILKTAGDNYKMVTSLGVDIDKVKVIGIMMSNGLVALAGSVMAQYQRFSDVGMGSGIVVMGLASIIIGETILRVFPFKLGTACAILGSILYKASIAAALKAGLPATDLKLITSAVVVVALGLYNNELRAKVRKWLKDLVAGGIKNAENTKSAKNFQ</sequence>